<dbReference type="EMBL" id="CDMY01000255">
    <property type="protein sequence ID" value="CEL97306.1"/>
    <property type="molecule type" value="Genomic_DNA"/>
</dbReference>
<sequence length="101" mass="11935">MQLLDEDGRWRRRKYVNIRNAANSVEEDLRQKGIAMANVMRVEKLVDVLMEEEGMLWILDQWRYPRPPLTPADHQEAKDEFLGSRVSADLHRSLKWGTYHG</sequence>
<proteinExistence type="predicted"/>
<protein>
    <submittedName>
        <fullName evidence="1">Uncharacterized protein</fullName>
    </submittedName>
</protein>
<organism evidence="1 2">
    <name type="scientific">Vitrella brassicaformis (strain CCMP3155)</name>
    <dbReference type="NCBI Taxonomy" id="1169540"/>
    <lineage>
        <taxon>Eukaryota</taxon>
        <taxon>Sar</taxon>
        <taxon>Alveolata</taxon>
        <taxon>Colpodellida</taxon>
        <taxon>Vitrellaceae</taxon>
        <taxon>Vitrella</taxon>
    </lineage>
</organism>
<dbReference type="Proteomes" id="UP000041254">
    <property type="component" value="Unassembled WGS sequence"/>
</dbReference>
<keyword evidence="2" id="KW-1185">Reference proteome</keyword>
<name>A0A0G4EKE7_VITBC</name>
<dbReference type="VEuPathDB" id="CryptoDB:Vbra_12176"/>
<evidence type="ECO:0000313" key="1">
    <source>
        <dbReference type="EMBL" id="CEL97306.1"/>
    </source>
</evidence>
<dbReference type="InParanoid" id="A0A0G4EKE7"/>
<evidence type="ECO:0000313" key="2">
    <source>
        <dbReference type="Proteomes" id="UP000041254"/>
    </source>
</evidence>
<accession>A0A0G4EKE7</accession>
<reference evidence="1 2" key="1">
    <citation type="submission" date="2014-11" db="EMBL/GenBank/DDBJ databases">
        <authorList>
            <person name="Zhu J."/>
            <person name="Qi W."/>
            <person name="Song R."/>
        </authorList>
    </citation>
    <scope>NUCLEOTIDE SEQUENCE [LARGE SCALE GENOMIC DNA]</scope>
</reference>
<gene>
    <name evidence="1" type="ORF">Vbra_12176</name>
</gene>
<dbReference type="AlphaFoldDB" id="A0A0G4EKE7"/>